<dbReference type="GO" id="GO:0005940">
    <property type="term" value="C:septin ring"/>
    <property type="evidence" value="ECO:0007669"/>
    <property type="project" value="UniProtKB-ARBA"/>
</dbReference>
<dbReference type="PANTHER" id="PTHR24346">
    <property type="entry name" value="MAP/MICROTUBULE AFFINITY-REGULATING KINASE"/>
    <property type="match status" value="1"/>
</dbReference>
<feature type="compositionally biased region" description="Polar residues" evidence="13">
    <location>
        <begin position="955"/>
        <end position="979"/>
    </location>
</feature>
<keyword evidence="8" id="KW-0418">Kinase</keyword>
<feature type="binding site" evidence="12">
    <location>
        <position position="147"/>
    </location>
    <ligand>
        <name>ATP</name>
        <dbReference type="ChEBI" id="CHEBI:30616"/>
    </ligand>
</feature>
<dbReference type="PROSITE" id="PS50011">
    <property type="entry name" value="PROTEIN_KINASE_DOM"/>
    <property type="match status" value="1"/>
</dbReference>
<dbReference type="Pfam" id="PF00069">
    <property type="entry name" value="Pkinase"/>
    <property type="match status" value="1"/>
</dbReference>
<dbReference type="Gene3D" id="3.30.310.220">
    <property type="entry name" value="Fungal kinase associated-1 domain"/>
    <property type="match status" value="1"/>
</dbReference>
<protein>
    <recommendedName>
        <fullName evidence="3">non-specific serine/threonine protein kinase</fullName>
        <ecNumber evidence="3">2.7.11.1</ecNumber>
    </recommendedName>
</protein>
<dbReference type="Pfam" id="PF16797">
    <property type="entry name" value="Fungal_KA1"/>
    <property type="match status" value="1"/>
</dbReference>
<dbReference type="GO" id="GO:0004674">
    <property type="term" value="F:protein serine/threonine kinase activity"/>
    <property type="evidence" value="ECO:0007669"/>
    <property type="project" value="UniProtKB-KW"/>
</dbReference>
<keyword evidence="5" id="KW-0597">Phosphoprotein</keyword>
<evidence type="ECO:0000256" key="12">
    <source>
        <dbReference type="PROSITE-ProRule" id="PRU10141"/>
    </source>
</evidence>
<evidence type="ECO:0000256" key="3">
    <source>
        <dbReference type="ARBA" id="ARBA00012513"/>
    </source>
</evidence>
<dbReference type="InterPro" id="IPR000719">
    <property type="entry name" value="Prot_kinase_dom"/>
</dbReference>
<comment type="similarity">
    <text evidence="2">Belongs to the protein kinase superfamily. CAMK Ser/Thr protein kinase family. NIM1 subfamily.</text>
</comment>
<feature type="compositionally biased region" description="Low complexity" evidence="13">
    <location>
        <begin position="54"/>
        <end position="67"/>
    </location>
</feature>
<dbReference type="InterPro" id="IPR017441">
    <property type="entry name" value="Protein_kinase_ATP_BS"/>
</dbReference>
<feature type="region of interest" description="Disordered" evidence="13">
    <location>
        <begin position="862"/>
        <end position="883"/>
    </location>
</feature>
<comment type="catalytic activity">
    <reaction evidence="11">
        <text>L-seryl-[protein] + ATP = O-phospho-L-seryl-[protein] + ADP + H(+)</text>
        <dbReference type="Rhea" id="RHEA:17989"/>
        <dbReference type="Rhea" id="RHEA-COMP:9863"/>
        <dbReference type="Rhea" id="RHEA-COMP:11604"/>
        <dbReference type="ChEBI" id="CHEBI:15378"/>
        <dbReference type="ChEBI" id="CHEBI:29999"/>
        <dbReference type="ChEBI" id="CHEBI:30616"/>
        <dbReference type="ChEBI" id="CHEBI:83421"/>
        <dbReference type="ChEBI" id="CHEBI:456216"/>
        <dbReference type="EC" id="2.7.11.1"/>
    </reaction>
</comment>
<evidence type="ECO:0000313" key="16">
    <source>
        <dbReference type="Proteomes" id="UP000722485"/>
    </source>
</evidence>
<accession>A0A9P5LA50</accession>
<evidence type="ECO:0000313" key="15">
    <source>
        <dbReference type="EMBL" id="KAF7538454.1"/>
    </source>
</evidence>
<evidence type="ECO:0000256" key="5">
    <source>
        <dbReference type="ARBA" id="ARBA00022553"/>
    </source>
</evidence>
<feature type="domain" description="Protein kinase" evidence="14">
    <location>
        <begin position="118"/>
        <end position="394"/>
    </location>
</feature>
<keyword evidence="16" id="KW-1185">Reference proteome</keyword>
<feature type="compositionally biased region" description="Polar residues" evidence="13">
    <location>
        <begin position="598"/>
        <end position="612"/>
    </location>
</feature>
<comment type="catalytic activity">
    <reaction evidence="10">
        <text>L-threonyl-[protein] + ATP = O-phospho-L-threonyl-[protein] + ADP + H(+)</text>
        <dbReference type="Rhea" id="RHEA:46608"/>
        <dbReference type="Rhea" id="RHEA-COMP:11060"/>
        <dbReference type="Rhea" id="RHEA-COMP:11605"/>
        <dbReference type="ChEBI" id="CHEBI:15378"/>
        <dbReference type="ChEBI" id="CHEBI:30013"/>
        <dbReference type="ChEBI" id="CHEBI:30616"/>
        <dbReference type="ChEBI" id="CHEBI:61977"/>
        <dbReference type="ChEBI" id="CHEBI:456216"/>
        <dbReference type="EC" id="2.7.11.1"/>
    </reaction>
</comment>
<comment type="subcellular location">
    <subcellularLocation>
        <location evidence="1">Bud neck</location>
    </subcellularLocation>
</comment>
<feature type="region of interest" description="Disordered" evidence="13">
    <location>
        <begin position="925"/>
        <end position="991"/>
    </location>
</feature>
<dbReference type="PROSITE" id="PS00107">
    <property type="entry name" value="PROTEIN_KINASE_ATP"/>
    <property type="match status" value="1"/>
</dbReference>
<dbReference type="InterPro" id="IPR008271">
    <property type="entry name" value="Ser/Thr_kinase_AS"/>
</dbReference>
<keyword evidence="6" id="KW-0808">Transferase</keyword>
<keyword evidence="9 12" id="KW-0067">ATP-binding</keyword>
<keyword evidence="7 12" id="KW-0547">Nucleotide-binding</keyword>
<evidence type="ECO:0000256" key="10">
    <source>
        <dbReference type="ARBA" id="ARBA00047899"/>
    </source>
</evidence>
<dbReference type="OrthoDB" id="504170at2759"/>
<evidence type="ECO:0000256" key="1">
    <source>
        <dbReference type="ARBA" id="ARBA00004266"/>
    </source>
</evidence>
<dbReference type="Proteomes" id="UP000722485">
    <property type="component" value="Unassembled WGS sequence"/>
</dbReference>
<feature type="region of interest" description="Disordered" evidence="13">
    <location>
        <begin position="798"/>
        <end position="833"/>
    </location>
</feature>
<evidence type="ECO:0000256" key="8">
    <source>
        <dbReference type="ARBA" id="ARBA00022777"/>
    </source>
</evidence>
<dbReference type="EMBL" id="JAANBB010000594">
    <property type="protein sequence ID" value="KAF7538454.1"/>
    <property type="molecule type" value="Genomic_DNA"/>
</dbReference>
<dbReference type="InterPro" id="IPR011009">
    <property type="entry name" value="Kinase-like_dom_sf"/>
</dbReference>
<dbReference type="GO" id="GO:0035556">
    <property type="term" value="P:intracellular signal transduction"/>
    <property type="evidence" value="ECO:0007669"/>
    <property type="project" value="TreeGrafter"/>
</dbReference>
<evidence type="ECO:0000256" key="4">
    <source>
        <dbReference type="ARBA" id="ARBA00022527"/>
    </source>
</evidence>
<dbReference type="EC" id="2.7.11.1" evidence="3"/>
<feature type="compositionally biased region" description="Low complexity" evidence="13">
    <location>
        <begin position="587"/>
        <end position="597"/>
    </location>
</feature>
<keyword evidence="4" id="KW-0723">Serine/threonine-protein kinase</keyword>
<proteinExistence type="inferred from homology"/>
<evidence type="ECO:0000256" key="11">
    <source>
        <dbReference type="ARBA" id="ARBA00048679"/>
    </source>
</evidence>
<feature type="region of interest" description="Disordered" evidence="13">
    <location>
        <begin position="528"/>
        <end position="682"/>
    </location>
</feature>
<dbReference type="PROSITE" id="PS00108">
    <property type="entry name" value="PROTEIN_KINASE_ST"/>
    <property type="match status" value="1"/>
</dbReference>
<dbReference type="CDD" id="cd14081">
    <property type="entry name" value="STKc_BRSK1_2"/>
    <property type="match status" value="1"/>
</dbReference>
<evidence type="ECO:0000256" key="7">
    <source>
        <dbReference type="ARBA" id="ARBA00022741"/>
    </source>
</evidence>
<sequence>MTEPFVSIATRSPLSEASNRINSAYPAQDGQRPKSRYDQPVAPNSHDASRPNYGHPSGPSGSRSPAPNHHPPVTQRQGATVLRPPQETEDPRRLSQASHDSSNSGRSKKNYKTHIGPWQLGKTLGKGSSARVRLCRHNITNQLAAVKIVNRRMAYLVQDSSLAALSKWDNSRPNQIDGEIRVPMAIEREVAILKLIEHPNIMRLYDIWENRSEVYLILEYIDQGDLFTFINLRGRLSEEVSIYFFRQIISAISYCHSFNICHRDLKPENILITADLQIKIADFGMAALHQTDTHQLATACGSPHYAAPELLKNRQYRGDRADIWSLGVILYAMLSATLPFDDPDLRVMMSKTKRGQYQMPDSLNPEAEDLIRRMLQVNPDRRITLKEIWRHPVVQKYAYLDNLGDTNGQPPDTRKGFQYTPVPPQDVDPQLLRQLRSMWHMFSESDLKLKLTCDQANDQKAFYWLLFNYREKQLEDFKPELAHSMSDYHHLKPGAWKKRVATREFSQPRLNGHGRSISRFTVISSVAGTDPGANYPPHRGSHQPQDGDPQKSYSRASVHRHHQTASGSYTGQALRVRNGSGARRGRMTAARTSTTGRLQSRGSLSSVHSNRLPTPHSRSLRHKRGVDFSHIRKQSSSLGRVRSGPVPPYVTEQGSTYRIEMDRSPTPEVPSLPSGVLPKPVHNSPLHDNPVYPNSVRSSVHKKAAPNVPNRPPTRKPIQKTVTDVKHVSEIFREELRHFSSNIAKDCDDAFGSSIIEEDSIAGSLADGDGNHQESTPFAFTVEAADEHASVIPDSEITTQSISSRPLPPLPPLGVDDAHSLAPTNVDSRPTSRDDHIGELGADQVKTALPVVLTKHTDRRVVSAPAHANRHTKPAGLPSINEAGMNNDKARIVSAPPHTPTKRGTERNNGMEYLSQVENSIRVVHSPSGQSPVKAPRPLNVRKKIGDDESGRSLHPNSAYNSDRANETASMTGNTTLESQGPMKKKKSSWFRRSHKVEAEIGRDSTDWQDCSSIAASSEGKHSDSASMGVSAKRKTFSFPFWKSNKPRDSGMSLGRELDMKESPSSEEQVISKHVGQSKVLNNKFNESGSGGVRNIEVKQSWLARLFRVKPATSHVCLAISRRRARQEIAILLREWRKYGIRGIQVDKQRNIVFARVAAKNYLDLKEVSFAAEVMTVIEHGKKQQLSIVRFTQERGAASSFHRVADTIKLVLETRGLVVADKMKEKMMMATLNS</sequence>
<dbReference type="FunFam" id="1.10.510.10:FF:000394">
    <property type="entry name" value="Serine/threonine-protein kinase HSL1"/>
    <property type="match status" value="1"/>
</dbReference>
<evidence type="ECO:0000256" key="9">
    <source>
        <dbReference type="ARBA" id="ARBA00022840"/>
    </source>
</evidence>
<dbReference type="GO" id="GO:0005935">
    <property type="term" value="C:cellular bud neck"/>
    <property type="evidence" value="ECO:0007669"/>
    <property type="project" value="UniProtKB-SubCell"/>
</dbReference>
<dbReference type="Gene3D" id="1.10.510.10">
    <property type="entry name" value="Transferase(Phosphotransferase) domain 1"/>
    <property type="match status" value="1"/>
</dbReference>
<evidence type="ECO:0000256" key="13">
    <source>
        <dbReference type="SAM" id="MobiDB-lite"/>
    </source>
</evidence>
<gene>
    <name evidence="15" type="ORF">G7Z17_g12617</name>
</gene>
<dbReference type="SUPFAM" id="SSF56112">
    <property type="entry name" value="Protein kinase-like (PK-like)"/>
    <property type="match status" value="1"/>
</dbReference>
<feature type="region of interest" description="Disordered" evidence="13">
    <location>
        <begin position="404"/>
        <end position="423"/>
    </location>
</feature>
<feature type="region of interest" description="Disordered" evidence="13">
    <location>
        <begin position="703"/>
        <end position="722"/>
    </location>
</feature>
<comment type="caution">
    <text evidence="15">The sequence shown here is derived from an EMBL/GenBank/DDBJ whole genome shotgun (WGS) entry which is preliminary data.</text>
</comment>
<evidence type="ECO:0000259" key="14">
    <source>
        <dbReference type="PROSITE" id="PS50011"/>
    </source>
</evidence>
<name>A0A9P5LA50_9HYPO</name>
<organism evidence="15 16">
    <name type="scientific">Cylindrodendrum hubeiense</name>
    <dbReference type="NCBI Taxonomy" id="595255"/>
    <lineage>
        <taxon>Eukaryota</taxon>
        <taxon>Fungi</taxon>
        <taxon>Dikarya</taxon>
        <taxon>Ascomycota</taxon>
        <taxon>Pezizomycotina</taxon>
        <taxon>Sordariomycetes</taxon>
        <taxon>Hypocreomycetidae</taxon>
        <taxon>Hypocreales</taxon>
        <taxon>Nectriaceae</taxon>
        <taxon>Cylindrodendrum</taxon>
    </lineage>
</organism>
<feature type="region of interest" description="Disordered" evidence="13">
    <location>
        <begin position="1"/>
        <end position="115"/>
    </location>
</feature>
<dbReference type="SMART" id="SM00220">
    <property type="entry name" value="S_TKc"/>
    <property type="match status" value="1"/>
</dbReference>
<evidence type="ECO:0000256" key="6">
    <source>
        <dbReference type="ARBA" id="ARBA00022679"/>
    </source>
</evidence>
<evidence type="ECO:0000256" key="2">
    <source>
        <dbReference type="ARBA" id="ARBA00010791"/>
    </source>
</evidence>
<dbReference type="InterPro" id="IPR043024">
    <property type="entry name" value="KA1_sf_fungal"/>
</dbReference>
<dbReference type="InterPro" id="IPR031850">
    <property type="entry name" value="Fungal_KA1_dom"/>
</dbReference>
<dbReference type="PANTHER" id="PTHR24346:SF110">
    <property type="entry name" value="NON-SPECIFIC SERINE_THREONINE PROTEIN KINASE"/>
    <property type="match status" value="1"/>
</dbReference>
<feature type="compositionally biased region" description="Polar residues" evidence="13">
    <location>
        <begin position="9"/>
        <end position="22"/>
    </location>
</feature>
<dbReference type="GO" id="GO:0005524">
    <property type="term" value="F:ATP binding"/>
    <property type="evidence" value="ECO:0007669"/>
    <property type="project" value="UniProtKB-UniRule"/>
</dbReference>
<dbReference type="AlphaFoldDB" id="A0A9P5LA50"/>
<reference evidence="15" key="1">
    <citation type="submission" date="2020-03" db="EMBL/GenBank/DDBJ databases">
        <title>Draft Genome Sequence of Cylindrodendrum hubeiense.</title>
        <authorList>
            <person name="Buettner E."/>
            <person name="Kellner H."/>
        </authorList>
    </citation>
    <scope>NUCLEOTIDE SEQUENCE</scope>
    <source>
        <strain evidence="15">IHI 201604</strain>
    </source>
</reference>
<feature type="compositionally biased region" description="Polar residues" evidence="13">
    <location>
        <begin position="95"/>
        <end position="105"/>
    </location>
</feature>